<dbReference type="InterPro" id="IPR000713">
    <property type="entry name" value="Mur_ligase_N"/>
</dbReference>
<dbReference type="InterPro" id="IPR035911">
    <property type="entry name" value="MurE/MurF_N"/>
</dbReference>
<evidence type="ECO:0000256" key="5">
    <source>
        <dbReference type="ARBA" id="ARBA00022984"/>
    </source>
</evidence>
<sequence length="483" mass="53800">MKINQLLNESGLISRLDSRILELDIKGIADNSSDVAKGFVFVAIKGFEIDGHGFIDQAIEKGAALVIGEQGITRLGVPYLQVENSRKALGILARNFYGRPSDQKIMIGITGTNGKTTTSYMLQHFLESNGMSCSVIGTNQNIINGEKMKSSNTTPNSLALHKLLTLSQDEVVIMEVSSHGLAQYRLEGIEFDYGLFLNLHHEHLDYHSSIEEYFQAKLTMFNQMKEHGIAVVNTDNEWGRKLCGILQTKGKPIYAIGTSTECNLRVAKFHSLSSTMRVIESNETYQMVAAMTGMHNMYNTLMAYGTSLLLGIPKEKLLNSIHHFKGVDGRFEITKLAKGSIVIVDYAHTPDAISYCLETAKSQGAQRITHIFGFRGNRDASKRKHMLSISAEMSDRYILTLDDLNNVSPGDMLEVLNQLNETYGNSKGSIVPDRTLAIQQAIHESKEGDWIVITGKGHEKYQQTFHLPTDSDRETVNYIIKQN</sequence>
<dbReference type="KEGG" id="ppla:BBI15_10680"/>
<dbReference type="SUPFAM" id="SSF63418">
    <property type="entry name" value="MurE/MurF N-terminal domain"/>
    <property type="match status" value="1"/>
</dbReference>
<feature type="domain" description="Mur ligase central" evidence="12">
    <location>
        <begin position="109"/>
        <end position="305"/>
    </location>
</feature>
<feature type="binding site" evidence="8">
    <location>
        <position position="152"/>
    </location>
    <ligand>
        <name>UDP-N-acetyl-alpha-D-muramoyl-L-alanyl-D-glutamate</name>
        <dbReference type="ChEBI" id="CHEBI:83900"/>
    </ligand>
</feature>
<evidence type="ECO:0000256" key="6">
    <source>
        <dbReference type="ARBA" id="ARBA00023306"/>
    </source>
</evidence>
<gene>
    <name evidence="8" type="primary">murE</name>
    <name evidence="13" type="ORF">BBI15_10680</name>
</gene>
<comment type="caution">
    <text evidence="8">Lacks conserved residue(s) required for the propagation of feature annotation.</text>
</comment>
<dbReference type="InterPro" id="IPR013221">
    <property type="entry name" value="Mur_ligase_cen"/>
</dbReference>
<evidence type="ECO:0000256" key="7">
    <source>
        <dbReference type="ARBA" id="ARBA00023316"/>
    </source>
</evidence>
<feature type="binding site" evidence="8">
    <location>
        <position position="185"/>
    </location>
    <ligand>
        <name>UDP-N-acetyl-alpha-D-muramoyl-L-alanyl-D-glutamate</name>
        <dbReference type="ChEBI" id="CHEBI:83900"/>
    </ligand>
</feature>
<dbReference type="InterPro" id="IPR036565">
    <property type="entry name" value="Mur-like_cat_sf"/>
</dbReference>
<comment type="PTM">
    <text evidence="8">Carboxylation is probably crucial for Mg(2+) binding and, consequently, for the gamma-phosphate positioning of ATP.</text>
</comment>
<dbReference type="HAMAP" id="MF_00208">
    <property type="entry name" value="MurE"/>
    <property type="match status" value="1"/>
</dbReference>
<dbReference type="Pfam" id="PF08245">
    <property type="entry name" value="Mur_ligase_M"/>
    <property type="match status" value="1"/>
</dbReference>
<dbReference type="GO" id="GO:0005524">
    <property type="term" value="F:ATP binding"/>
    <property type="evidence" value="ECO:0007669"/>
    <property type="project" value="UniProtKB-UniRule"/>
</dbReference>
<evidence type="ECO:0000256" key="8">
    <source>
        <dbReference type="HAMAP-Rule" id="MF_00208"/>
    </source>
</evidence>
<evidence type="ECO:0000259" key="12">
    <source>
        <dbReference type="Pfam" id="PF08245"/>
    </source>
</evidence>
<dbReference type="EMBL" id="CP016539">
    <property type="protein sequence ID" value="ANU20647.1"/>
    <property type="molecule type" value="Genomic_DNA"/>
</dbReference>
<keyword evidence="8" id="KW-0963">Cytoplasm</keyword>
<keyword evidence="8" id="KW-0460">Magnesium</keyword>
<dbReference type="InterPro" id="IPR004101">
    <property type="entry name" value="Mur_ligase_C"/>
</dbReference>
<feature type="binding site" evidence="8">
    <location>
        <position position="183"/>
    </location>
    <ligand>
        <name>UDP-N-acetyl-alpha-D-muramoyl-L-alanyl-D-glutamate</name>
        <dbReference type="ChEBI" id="CHEBI:83900"/>
    </ligand>
</feature>
<keyword evidence="8 13" id="KW-0436">Ligase</keyword>
<comment type="cofactor">
    <cofactor evidence="8">
        <name>Mg(2+)</name>
        <dbReference type="ChEBI" id="CHEBI:18420"/>
    </cofactor>
</comment>
<dbReference type="UniPathway" id="UPA00219"/>
<name>A0A1C7EB35_9BACL</name>
<dbReference type="GO" id="GO:0051301">
    <property type="term" value="P:cell division"/>
    <property type="evidence" value="ECO:0007669"/>
    <property type="project" value="UniProtKB-KW"/>
</dbReference>
<dbReference type="GO" id="GO:0009252">
    <property type="term" value="P:peptidoglycan biosynthetic process"/>
    <property type="evidence" value="ECO:0007669"/>
    <property type="project" value="UniProtKB-UniRule"/>
</dbReference>
<feature type="domain" description="Mur ligase C-terminal" evidence="11">
    <location>
        <begin position="329"/>
        <end position="457"/>
    </location>
</feature>
<keyword evidence="5 8" id="KW-0573">Peptidoglycan synthesis</keyword>
<feature type="domain" description="Mur ligase N-terminal catalytic" evidence="10">
    <location>
        <begin position="25"/>
        <end position="97"/>
    </location>
</feature>
<comment type="pathway">
    <text evidence="1 8 9">Cell wall biogenesis; peptidoglycan biosynthesis.</text>
</comment>
<feature type="binding site" evidence="8">
    <location>
        <position position="32"/>
    </location>
    <ligand>
        <name>UDP-N-acetyl-alpha-D-muramoyl-L-alanyl-D-glutamate</name>
        <dbReference type="ChEBI" id="CHEBI:83900"/>
    </ligand>
</feature>
<keyword evidence="8" id="KW-0067">ATP-binding</keyword>
<feature type="binding site" evidence="8">
    <location>
        <begin position="111"/>
        <end position="117"/>
    </location>
    <ligand>
        <name>ATP</name>
        <dbReference type="ChEBI" id="CHEBI:30616"/>
    </ligand>
</feature>
<keyword evidence="14" id="KW-1185">Reference proteome</keyword>
<dbReference type="GO" id="GO:0071555">
    <property type="term" value="P:cell wall organization"/>
    <property type="evidence" value="ECO:0007669"/>
    <property type="project" value="UniProtKB-KW"/>
</dbReference>
<dbReference type="GO" id="GO:0000287">
    <property type="term" value="F:magnesium ion binding"/>
    <property type="evidence" value="ECO:0007669"/>
    <property type="project" value="UniProtKB-UniRule"/>
</dbReference>
<keyword evidence="4 8" id="KW-0133">Cell shape</keyword>
<evidence type="ECO:0000256" key="1">
    <source>
        <dbReference type="ARBA" id="ARBA00004752"/>
    </source>
</evidence>
<comment type="subcellular location">
    <subcellularLocation>
        <location evidence="8 9">Cytoplasm</location>
    </subcellularLocation>
</comment>
<dbReference type="NCBIfam" id="TIGR01085">
    <property type="entry name" value="murE"/>
    <property type="match status" value="1"/>
</dbReference>
<keyword evidence="8" id="KW-0547">Nucleotide-binding</keyword>
<dbReference type="SUPFAM" id="SSF53623">
    <property type="entry name" value="MurD-like peptide ligases, catalytic domain"/>
    <property type="match status" value="1"/>
</dbReference>
<dbReference type="GO" id="GO:0008360">
    <property type="term" value="P:regulation of cell shape"/>
    <property type="evidence" value="ECO:0007669"/>
    <property type="project" value="UniProtKB-KW"/>
</dbReference>
<feature type="binding site" evidence="8">
    <location>
        <begin position="153"/>
        <end position="154"/>
    </location>
    <ligand>
        <name>UDP-N-acetyl-alpha-D-muramoyl-L-alanyl-D-glutamate</name>
        <dbReference type="ChEBI" id="CHEBI:83900"/>
    </ligand>
</feature>
<keyword evidence="3 8" id="KW-0132">Cell division</keyword>
<comment type="function">
    <text evidence="8">Catalyzes the addition of an amino acid to the nucleotide precursor UDP-N-acetylmuramoyl-L-alanyl-D-glutamate (UMAG) in the biosynthesis of bacterial cell-wall peptidoglycan.</text>
</comment>
<dbReference type="PANTHER" id="PTHR23135:SF4">
    <property type="entry name" value="UDP-N-ACETYLMURAMOYL-L-ALANYL-D-GLUTAMATE--2,6-DIAMINOPIMELATE LIGASE MURE HOMOLOG, CHLOROPLASTIC"/>
    <property type="match status" value="1"/>
</dbReference>
<dbReference type="Proteomes" id="UP000092650">
    <property type="component" value="Chromosome"/>
</dbReference>
<evidence type="ECO:0000259" key="10">
    <source>
        <dbReference type="Pfam" id="PF01225"/>
    </source>
</evidence>
<comment type="similarity">
    <text evidence="2 8">Belongs to the MurCDEF family. MurE subfamily.</text>
</comment>
<dbReference type="InterPro" id="IPR005761">
    <property type="entry name" value="UDP-N-AcMur-Glu-dNH2Pim_ligase"/>
</dbReference>
<proteinExistence type="inferred from homology"/>
<evidence type="ECO:0000256" key="4">
    <source>
        <dbReference type="ARBA" id="ARBA00022960"/>
    </source>
</evidence>
<keyword evidence="6 8" id="KW-0131">Cell cycle</keyword>
<dbReference type="NCBIfam" id="NF001126">
    <property type="entry name" value="PRK00139.1-4"/>
    <property type="match status" value="1"/>
</dbReference>
<dbReference type="GO" id="GO:0016881">
    <property type="term" value="F:acid-amino acid ligase activity"/>
    <property type="evidence" value="ECO:0007669"/>
    <property type="project" value="UniProtKB-UniRule"/>
</dbReference>
<dbReference type="AlphaFoldDB" id="A0A1C7EB35"/>
<dbReference type="GO" id="GO:0005737">
    <property type="term" value="C:cytoplasm"/>
    <property type="evidence" value="ECO:0007669"/>
    <property type="project" value="UniProtKB-SubCell"/>
</dbReference>
<feature type="binding site" evidence="8">
    <location>
        <position position="177"/>
    </location>
    <ligand>
        <name>UDP-N-acetyl-alpha-D-muramoyl-L-alanyl-D-glutamate</name>
        <dbReference type="ChEBI" id="CHEBI:83900"/>
    </ligand>
</feature>
<evidence type="ECO:0000256" key="3">
    <source>
        <dbReference type="ARBA" id="ARBA00022618"/>
    </source>
</evidence>
<evidence type="ECO:0000313" key="13">
    <source>
        <dbReference type="EMBL" id="ANU20647.1"/>
    </source>
</evidence>
<dbReference type="SUPFAM" id="SSF53244">
    <property type="entry name" value="MurD-like peptide ligases, peptide-binding domain"/>
    <property type="match status" value="1"/>
</dbReference>
<reference evidence="13" key="1">
    <citation type="submission" date="2016-10" db="EMBL/GenBank/DDBJ databases">
        <authorList>
            <person name="See-Too W.S."/>
        </authorList>
    </citation>
    <scope>NUCLEOTIDE SEQUENCE [LARGE SCALE GENOMIC DNA]</scope>
    <source>
        <strain evidence="13">DSM 23997</strain>
    </source>
</reference>
<accession>A0A1C7EB35</accession>
<keyword evidence="7 8" id="KW-0961">Cell wall biogenesis/degradation</keyword>
<dbReference type="STRING" id="1038856.BBI15_10680"/>
<dbReference type="RefSeq" id="WP_068870854.1">
    <property type="nucleotide sequence ID" value="NZ_CP016539.2"/>
</dbReference>
<dbReference type="OrthoDB" id="9800958at2"/>
<dbReference type="Pfam" id="PF01225">
    <property type="entry name" value="Mur_ligase"/>
    <property type="match status" value="1"/>
</dbReference>
<dbReference type="PANTHER" id="PTHR23135">
    <property type="entry name" value="MUR LIGASE FAMILY MEMBER"/>
    <property type="match status" value="1"/>
</dbReference>
<feature type="modified residue" description="N6-carboxylysine" evidence="8">
    <location>
        <position position="217"/>
    </location>
</feature>
<dbReference type="Gene3D" id="3.90.190.20">
    <property type="entry name" value="Mur ligase, C-terminal domain"/>
    <property type="match status" value="1"/>
</dbReference>
<dbReference type="Pfam" id="PF02875">
    <property type="entry name" value="Mur_ligase_C"/>
    <property type="match status" value="1"/>
</dbReference>
<evidence type="ECO:0000256" key="2">
    <source>
        <dbReference type="ARBA" id="ARBA00005898"/>
    </source>
</evidence>
<protein>
    <recommendedName>
        <fullName evidence="8">UDP-N-acetylmuramyl-tripeptide synthetase</fullName>
        <ecNumber evidence="8">6.3.2.-</ecNumber>
    </recommendedName>
    <alternativeName>
        <fullName evidence="8">UDP-MurNAc-tripeptide synthetase</fullName>
    </alternativeName>
</protein>
<evidence type="ECO:0000313" key="14">
    <source>
        <dbReference type="Proteomes" id="UP000092650"/>
    </source>
</evidence>
<dbReference type="Gene3D" id="3.40.1390.10">
    <property type="entry name" value="MurE/MurF, N-terminal domain"/>
    <property type="match status" value="1"/>
</dbReference>
<dbReference type="Gene3D" id="3.40.1190.10">
    <property type="entry name" value="Mur-like, catalytic domain"/>
    <property type="match status" value="1"/>
</dbReference>
<organism evidence="13 14">
    <name type="scientific">Planococcus plakortidis</name>
    <dbReference type="NCBI Taxonomy" id="1038856"/>
    <lineage>
        <taxon>Bacteria</taxon>
        <taxon>Bacillati</taxon>
        <taxon>Bacillota</taxon>
        <taxon>Bacilli</taxon>
        <taxon>Bacillales</taxon>
        <taxon>Caryophanaceae</taxon>
        <taxon>Planococcus</taxon>
    </lineage>
</organism>
<dbReference type="EC" id="6.3.2.-" evidence="8"/>
<evidence type="ECO:0000259" key="11">
    <source>
        <dbReference type="Pfam" id="PF02875"/>
    </source>
</evidence>
<evidence type="ECO:0000256" key="9">
    <source>
        <dbReference type="RuleBase" id="RU004135"/>
    </source>
</evidence>
<dbReference type="InterPro" id="IPR036615">
    <property type="entry name" value="Mur_ligase_C_dom_sf"/>
</dbReference>